<dbReference type="Proteomes" id="UP000005017">
    <property type="component" value="Unassembled WGS sequence"/>
</dbReference>
<feature type="region of interest" description="Disordered" evidence="1">
    <location>
        <begin position="636"/>
        <end position="660"/>
    </location>
</feature>
<name>D2MN19_9FIRM</name>
<gene>
    <name evidence="3" type="ORF">HMPREF9013_1155</name>
</gene>
<feature type="domain" description="SpaA-like prealbumin fold" evidence="2">
    <location>
        <begin position="509"/>
        <end position="605"/>
    </location>
</feature>
<dbReference type="RefSeq" id="WP_006626790.1">
    <property type="nucleotide sequence ID" value="NZ_ADFR01000002.1"/>
</dbReference>
<evidence type="ECO:0000313" key="4">
    <source>
        <dbReference type="Proteomes" id="UP000005017"/>
    </source>
</evidence>
<evidence type="ECO:0000313" key="3">
    <source>
        <dbReference type="EMBL" id="EFC06445.1"/>
    </source>
</evidence>
<protein>
    <submittedName>
        <fullName evidence="3">Cna protein B-type domain protein</fullName>
    </submittedName>
</protein>
<accession>D2MN19</accession>
<dbReference type="Gene3D" id="2.60.40.1280">
    <property type="match status" value="1"/>
</dbReference>
<dbReference type="Gene3D" id="2.60.40.10">
    <property type="entry name" value="Immunoglobulins"/>
    <property type="match status" value="1"/>
</dbReference>
<dbReference type="EMBL" id="ADFR01000002">
    <property type="protein sequence ID" value="EFC06445.1"/>
    <property type="molecule type" value="Genomic_DNA"/>
</dbReference>
<evidence type="ECO:0000256" key="1">
    <source>
        <dbReference type="SAM" id="MobiDB-lite"/>
    </source>
</evidence>
<proteinExistence type="predicted"/>
<dbReference type="InterPro" id="IPR013783">
    <property type="entry name" value="Ig-like_fold"/>
</dbReference>
<evidence type="ECO:0000259" key="2">
    <source>
        <dbReference type="Pfam" id="PF17802"/>
    </source>
</evidence>
<dbReference type="Pfam" id="PF17802">
    <property type="entry name" value="SpaA"/>
    <property type="match status" value="1"/>
</dbReference>
<dbReference type="GO" id="GO:0007155">
    <property type="term" value="P:cell adhesion"/>
    <property type="evidence" value="ECO:0007669"/>
    <property type="project" value="InterPro"/>
</dbReference>
<reference evidence="4" key="1">
    <citation type="submission" date="2009-12" db="EMBL/GenBank/DDBJ databases">
        <title>Sequence of Clostridiales genomosp. BVAB3 str. UPII9-5.</title>
        <authorList>
            <person name="Madupu R."/>
            <person name="Durkin A.S."/>
            <person name="Torralba M."/>
            <person name="Methe B."/>
            <person name="Sutton G.G."/>
            <person name="Strausberg R.L."/>
            <person name="Nelson K.E."/>
        </authorList>
    </citation>
    <scope>NUCLEOTIDE SEQUENCE [LARGE SCALE GENOMIC DNA]</scope>
    <source>
        <strain evidence="4">W1219</strain>
    </source>
</reference>
<dbReference type="AlphaFoldDB" id="D2MN19"/>
<dbReference type="InterPro" id="IPR041033">
    <property type="entry name" value="SpaA_PFL_dom_1"/>
</dbReference>
<dbReference type="InterPro" id="IPR011252">
    <property type="entry name" value="Fibrogen-bd_dom1"/>
</dbReference>
<feature type="non-terminal residue" evidence="3">
    <location>
        <position position="660"/>
    </location>
</feature>
<organism evidence="3 4">
    <name type="scientific">Bulleidia extructa W1219</name>
    <dbReference type="NCBI Taxonomy" id="679192"/>
    <lineage>
        <taxon>Bacteria</taxon>
        <taxon>Bacillati</taxon>
        <taxon>Bacillota</taxon>
        <taxon>Erysipelotrichia</taxon>
        <taxon>Erysipelotrichales</taxon>
        <taxon>Erysipelotrichaceae</taxon>
        <taxon>Bulleidia</taxon>
    </lineage>
</organism>
<dbReference type="STRING" id="679192.HMPREF9013_1155"/>
<keyword evidence="4" id="KW-1185">Reference proteome</keyword>
<comment type="caution">
    <text evidence="3">The sequence shown here is derived from an EMBL/GenBank/DDBJ whole genome shotgun (WGS) entry which is preliminary data.</text>
</comment>
<dbReference type="eggNOG" id="COG4932">
    <property type="taxonomic scope" value="Bacteria"/>
</dbReference>
<sequence>MKIQKIFSKIFTFLMSLTMIVGLFSVPIYARETETDITDKVTIDSITSPNAEIHDSTNVNDFHSSVPFNSNVDYKIDLTVNKGTPIQTGDVIEIPIKADRGEFFESVGLSVLDSEDGSLLGEATITKDKIRIKFTKKNNTKTSAKLTISTTLRSVSAYYGGFPTQAEVDAAYAAHPTGIDKVKILDKNANINVKSNYWLSNTDKFYGIYPKPFIGDPTKFFTNGHTKIGKTSTTNASTYWTMTWNDSIYRYRVKSPVDGKENETSSDSSTLVAFLFGYDKAYGSYSATETSYLEDTLPGDVYKDITMKRTALRGIHLYKDGKTPVLKQIYSNGKAGNCSNPQESWLVDFTDVFTKREAVSGQTYEQFKASLKPGEYGIYESPNGDIRLVASLGKLGSKDPNQMYTWGALCDKLGKEQVIRRLFPVYEITASNTLKKLITSSEIIDQIYNQIKNWPITRVQFDFAADLVKPVMRTGASVENTATISGQTVTAKNYFVVGEISLHTYKDGMAILKTDVKTGQGIEKAEFKLQEKDGTGNWIDSDVQNVTVVGHAGSKENNRFYTNEKGILNIRGLANGKTYRLLETKAPEGYDQTNPATSKEFAISFTEQDKNAPSNNKDLTLTNRKAEYKVTYKIVKNPNGEEIPSGSPSAPVDSKKYTFK</sequence>